<gene>
    <name evidence="2" type="ORF">NIASO_03870</name>
</gene>
<feature type="chain" id="PRO_5004788444" description="Endonuclease/exonuclease/phosphatase" evidence="1">
    <location>
        <begin position="21"/>
        <end position="280"/>
    </location>
</feature>
<dbReference type="SUPFAM" id="SSF56219">
    <property type="entry name" value="DNase I-like"/>
    <property type="match status" value="1"/>
</dbReference>
<dbReference type="Gene3D" id="3.60.10.10">
    <property type="entry name" value="Endonuclease/exonuclease/phosphatase"/>
    <property type="match status" value="1"/>
</dbReference>
<dbReference type="STRING" id="929713.NIASO_03870"/>
<dbReference type="EMBL" id="CP007035">
    <property type="protein sequence ID" value="AHF17217.1"/>
    <property type="molecule type" value="Genomic_DNA"/>
</dbReference>
<accession>W0F2I0</accession>
<reference evidence="2 3" key="1">
    <citation type="submission" date="2013-12" db="EMBL/GenBank/DDBJ databases">
        <authorList>
            <consortium name="DOE Joint Genome Institute"/>
            <person name="Eisen J."/>
            <person name="Huntemann M."/>
            <person name="Han J."/>
            <person name="Chen A."/>
            <person name="Kyrpides N."/>
            <person name="Mavromatis K."/>
            <person name="Markowitz V."/>
            <person name="Palaniappan K."/>
            <person name="Ivanova N."/>
            <person name="Schaumberg A."/>
            <person name="Pati A."/>
            <person name="Liolios K."/>
            <person name="Nordberg H.P."/>
            <person name="Cantor M.N."/>
            <person name="Hua S.X."/>
            <person name="Woyke T."/>
        </authorList>
    </citation>
    <scope>NUCLEOTIDE SEQUENCE [LARGE SCALE GENOMIC DNA]</scope>
    <source>
        <strain evidence="3">DSM 19437</strain>
    </source>
</reference>
<keyword evidence="1" id="KW-0732">Signal</keyword>
<dbReference type="OrthoDB" id="644411at2"/>
<dbReference type="AlphaFoldDB" id="W0F2I0"/>
<dbReference type="HOGENOM" id="CLU_993324_0_0_10"/>
<protein>
    <recommendedName>
        <fullName evidence="4">Endonuclease/exonuclease/phosphatase</fullName>
    </recommendedName>
</protein>
<dbReference type="InterPro" id="IPR036691">
    <property type="entry name" value="Endo/exonu/phosph_ase_sf"/>
</dbReference>
<evidence type="ECO:0000256" key="1">
    <source>
        <dbReference type="SAM" id="SignalP"/>
    </source>
</evidence>
<organism evidence="2 3">
    <name type="scientific">Niabella soli DSM 19437</name>
    <dbReference type="NCBI Taxonomy" id="929713"/>
    <lineage>
        <taxon>Bacteria</taxon>
        <taxon>Pseudomonadati</taxon>
        <taxon>Bacteroidota</taxon>
        <taxon>Chitinophagia</taxon>
        <taxon>Chitinophagales</taxon>
        <taxon>Chitinophagaceae</taxon>
        <taxon>Niabella</taxon>
    </lineage>
</organism>
<feature type="signal peptide" evidence="1">
    <location>
        <begin position="1"/>
        <end position="20"/>
    </location>
</feature>
<name>W0F2I0_9BACT</name>
<proteinExistence type="predicted"/>
<evidence type="ECO:0000313" key="3">
    <source>
        <dbReference type="Proteomes" id="UP000003586"/>
    </source>
</evidence>
<dbReference type="KEGG" id="nso:NIASO_03870"/>
<sequence>MKKRIIALLTAFICIGNAGAQSVNNAPVKLRVATYNVGHFNQGMKGGLEVRGKNYYPDNKAVTGNYIKQELLAWRKWIGEQSLDLFCVQEWNRYFDQDSTFIAENELLKPYYNNIYFGDQHPWIYNGIATNYRLTNLHQKYWFQDYYALIGDLQIGNKIIKIISTHIPWKKEGHKPALDSIIAELKKYDHFICFGDTNSSDEELLQFSNAGFNIANGGYQGWFMTTPGNVSLAGMKDGPNRHIDEIITSKNIKIMKVSAPYTRLNDMDHLPLIADVIITP</sequence>
<evidence type="ECO:0008006" key="4">
    <source>
        <dbReference type="Google" id="ProtNLM"/>
    </source>
</evidence>
<dbReference type="Proteomes" id="UP000003586">
    <property type="component" value="Chromosome"/>
</dbReference>
<dbReference type="RefSeq" id="WP_008583445.1">
    <property type="nucleotide sequence ID" value="NZ_CP007035.1"/>
</dbReference>
<evidence type="ECO:0000313" key="2">
    <source>
        <dbReference type="EMBL" id="AHF17217.1"/>
    </source>
</evidence>
<keyword evidence="3" id="KW-1185">Reference proteome</keyword>